<sequence>MVSKRFALLVIIRIILLMLTLVALAFIFARTELFFNQIILLGVIILQVSELIRFVTYTNRELAKLLLAIRYSDFSISFKGGKRGKSFRELQEAFVEIIEAFKKVSVEKEAQFRFLKVIIDNIKVGVVAIKEEYSIELMNEGAQEMLKISTPNYWKQFHQLLPHLAQEIEDMEDNEKRLIELNIKEERLQISAQVNRLKILGYRYTIVTFQDIKSEIEQKEIEAWHKLIRVLTHEIMNSVTPVTSLTETMLMLTEKDGVPLPLNELTEETLEDLRFSMKTIQKRSEGLLHFVDDYRRLTKIKALELEEIQVSELLEEMAVLLSSEAEKSNVEIRISAPHYLRIKMDRKLIEQVLINLITNARHALEGSENGTITLTAYEDGAGQIIEVKDNGTGIEIDKQEEIFVPFYSTKTEGSGIGLSLSKQIMKKHKGDLTVKSEIGVGSRFRLHF</sequence>
<keyword evidence="6" id="KW-0067">ATP-binding</keyword>
<dbReference type="Proteomes" id="UP000095552">
    <property type="component" value="Unassembled WGS sequence"/>
</dbReference>
<evidence type="ECO:0000256" key="6">
    <source>
        <dbReference type="ARBA" id="ARBA00022840"/>
    </source>
</evidence>
<feature type="transmembrane region" description="Helical" evidence="8">
    <location>
        <begin position="7"/>
        <end position="28"/>
    </location>
</feature>
<dbReference type="RefSeq" id="WP_069835683.1">
    <property type="nucleotide sequence ID" value="NZ_MDGQ01000005.1"/>
</dbReference>
<gene>
    <name evidence="10" type="ORF">BFP71_11890</name>
</gene>
<dbReference type="InterPro" id="IPR005467">
    <property type="entry name" value="His_kinase_dom"/>
</dbReference>
<keyword evidence="3" id="KW-0808">Transferase</keyword>
<dbReference type="InterPro" id="IPR050351">
    <property type="entry name" value="BphY/WalK/GraS-like"/>
</dbReference>
<keyword evidence="4" id="KW-0547">Nucleotide-binding</keyword>
<dbReference type="GO" id="GO:0005524">
    <property type="term" value="F:ATP binding"/>
    <property type="evidence" value="ECO:0007669"/>
    <property type="project" value="UniProtKB-KW"/>
</dbReference>
<proteinExistence type="predicted"/>
<dbReference type="GO" id="GO:0007234">
    <property type="term" value="P:osmosensory signaling via phosphorelay pathway"/>
    <property type="evidence" value="ECO:0007669"/>
    <property type="project" value="TreeGrafter"/>
</dbReference>
<keyword evidence="11" id="KW-1185">Reference proteome</keyword>
<protein>
    <recommendedName>
        <fullName evidence="2">histidine kinase</fullName>
        <ecNumber evidence="2">2.7.13.3</ecNumber>
    </recommendedName>
</protein>
<keyword evidence="8" id="KW-1133">Transmembrane helix</keyword>
<dbReference type="EC" id="2.7.13.3" evidence="2"/>
<dbReference type="Pfam" id="PF02518">
    <property type="entry name" value="HATPase_c"/>
    <property type="match status" value="1"/>
</dbReference>
<accession>A0A1E5SYG9</accession>
<comment type="caution">
    <text evidence="10">The sequence shown here is derived from an EMBL/GenBank/DDBJ whole genome shotgun (WGS) entry which is preliminary data.</text>
</comment>
<evidence type="ECO:0000256" key="3">
    <source>
        <dbReference type="ARBA" id="ARBA00022679"/>
    </source>
</evidence>
<dbReference type="PANTHER" id="PTHR42878:SF7">
    <property type="entry name" value="SENSOR HISTIDINE KINASE GLRK"/>
    <property type="match status" value="1"/>
</dbReference>
<evidence type="ECO:0000256" key="7">
    <source>
        <dbReference type="ARBA" id="ARBA00023012"/>
    </source>
</evidence>
<reference evidence="10 11" key="1">
    <citation type="submission" date="2016-08" db="EMBL/GenBank/DDBJ databases">
        <title>Draft genome of Fabibacter sp. strain SK-8.</title>
        <authorList>
            <person name="Wong S.-K."/>
            <person name="Hamasaki K."/>
            <person name="Yoshizawa S."/>
        </authorList>
    </citation>
    <scope>NUCLEOTIDE SEQUENCE [LARGE SCALE GENOMIC DNA]</scope>
    <source>
        <strain evidence="10 11">SK-8</strain>
    </source>
</reference>
<dbReference type="PRINTS" id="PR00344">
    <property type="entry name" value="BCTRLSENSOR"/>
</dbReference>
<name>A0A1E5SYG9_9BACT</name>
<keyword evidence="7" id="KW-0902">Two-component regulatory system</keyword>
<dbReference type="STRING" id="1563681.BFP71_11890"/>
<dbReference type="OrthoDB" id="1931120at2"/>
<keyword evidence="5 10" id="KW-0418">Kinase</keyword>
<evidence type="ECO:0000256" key="4">
    <source>
        <dbReference type="ARBA" id="ARBA00022741"/>
    </source>
</evidence>
<dbReference type="EMBL" id="MDGQ01000005">
    <property type="protein sequence ID" value="OEK04178.1"/>
    <property type="molecule type" value="Genomic_DNA"/>
</dbReference>
<comment type="catalytic activity">
    <reaction evidence="1">
        <text>ATP + protein L-histidine = ADP + protein N-phospho-L-histidine.</text>
        <dbReference type="EC" id="2.7.13.3"/>
    </reaction>
</comment>
<dbReference type="GO" id="GO:0004673">
    <property type="term" value="F:protein histidine kinase activity"/>
    <property type="evidence" value="ECO:0007669"/>
    <property type="project" value="UniProtKB-EC"/>
</dbReference>
<dbReference type="PANTHER" id="PTHR42878">
    <property type="entry name" value="TWO-COMPONENT HISTIDINE KINASE"/>
    <property type="match status" value="1"/>
</dbReference>
<dbReference type="InterPro" id="IPR003594">
    <property type="entry name" value="HATPase_dom"/>
</dbReference>
<dbReference type="PROSITE" id="PS50109">
    <property type="entry name" value="HIS_KIN"/>
    <property type="match status" value="1"/>
</dbReference>
<dbReference type="SUPFAM" id="SSF55874">
    <property type="entry name" value="ATPase domain of HSP90 chaperone/DNA topoisomerase II/histidine kinase"/>
    <property type="match status" value="1"/>
</dbReference>
<evidence type="ECO:0000256" key="2">
    <source>
        <dbReference type="ARBA" id="ARBA00012438"/>
    </source>
</evidence>
<keyword evidence="8" id="KW-0812">Transmembrane</keyword>
<evidence type="ECO:0000259" key="9">
    <source>
        <dbReference type="PROSITE" id="PS50109"/>
    </source>
</evidence>
<evidence type="ECO:0000256" key="1">
    <source>
        <dbReference type="ARBA" id="ARBA00000085"/>
    </source>
</evidence>
<organism evidence="10 11">
    <name type="scientific">Roseivirga misakiensis</name>
    <dbReference type="NCBI Taxonomy" id="1563681"/>
    <lineage>
        <taxon>Bacteria</taxon>
        <taxon>Pseudomonadati</taxon>
        <taxon>Bacteroidota</taxon>
        <taxon>Cytophagia</taxon>
        <taxon>Cytophagales</taxon>
        <taxon>Roseivirgaceae</taxon>
        <taxon>Roseivirga</taxon>
    </lineage>
</organism>
<dbReference type="InterPro" id="IPR004358">
    <property type="entry name" value="Sig_transdc_His_kin-like_C"/>
</dbReference>
<feature type="domain" description="Histidine kinase" evidence="9">
    <location>
        <begin position="230"/>
        <end position="448"/>
    </location>
</feature>
<evidence type="ECO:0000313" key="11">
    <source>
        <dbReference type="Proteomes" id="UP000095552"/>
    </source>
</evidence>
<dbReference type="Gene3D" id="3.30.565.10">
    <property type="entry name" value="Histidine kinase-like ATPase, C-terminal domain"/>
    <property type="match status" value="1"/>
</dbReference>
<dbReference type="InterPro" id="IPR036890">
    <property type="entry name" value="HATPase_C_sf"/>
</dbReference>
<evidence type="ECO:0000256" key="5">
    <source>
        <dbReference type="ARBA" id="ARBA00022777"/>
    </source>
</evidence>
<evidence type="ECO:0000256" key="8">
    <source>
        <dbReference type="SAM" id="Phobius"/>
    </source>
</evidence>
<dbReference type="SMART" id="SM00387">
    <property type="entry name" value="HATPase_c"/>
    <property type="match status" value="1"/>
</dbReference>
<dbReference type="GO" id="GO:0000156">
    <property type="term" value="F:phosphorelay response regulator activity"/>
    <property type="evidence" value="ECO:0007669"/>
    <property type="project" value="TreeGrafter"/>
</dbReference>
<dbReference type="Gene3D" id="3.30.450.20">
    <property type="entry name" value="PAS domain"/>
    <property type="match status" value="1"/>
</dbReference>
<dbReference type="GO" id="GO:0030295">
    <property type="term" value="F:protein kinase activator activity"/>
    <property type="evidence" value="ECO:0007669"/>
    <property type="project" value="TreeGrafter"/>
</dbReference>
<dbReference type="AlphaFoldDB" id="A0A1E5SYG9"/>
<keyword evidence="8" id="KW-0472">Membrane</keyword>
<evidence type="ECO:0000313" key="10">
    <source>
        <dbReference type="EMBL" id="OEK04178.1"/>
    </source>
</evidence>